<reference evidence="2" key="1">
    <citation type="submission" date="2023-08" db="EMBL/GenBank/DDBJ databases">
        <authorList>
            <person name="Alioto T."/>
            <person name="Alioto T."/>
            <person name="Gomez Garrido J."/>
        </authorList>
    </citation>
    <scope>NUCLEOTIDE SEQUENCE</scope>
</reference>
<feature type="region of interest" description="Disordered" evidence="1">
    <location>
        <begin position="90"/>
        <end position="174"/>
    </location>
</feature>
<organism evidence="2 3">
    <name type="scientific">Octopus vulgaris</name>
    <name type="common">Common octopus</name>
    <dbReference type="NCBI Taxonomy" id="6645"/>
    <lineage>
        <taxon>Eukaryota</taxon>
        <taxon>Metazoa</taxon>
        <taxon>Spiralia</taxon>
        <taxon>Lophotrochozoa</taxon>
        <taxon>Mollusca</taxon>
        <taxon>Cephalopoda</taxon>
        <taxon>Coleoidea</taxon>
        <taxon>Octopodiformes</taxon>
        <taxon>Octopoda</taxon>
        <taxon>Incirrata</taxon>
        <taxon>Octopodidae</taxon>
        <taxon>Octopus</taxon>
    </lineage>
</organism>
<protein>
    <submittedName>
        <fullName evidence="2">Uncharacterized protein</fullName>
    </submittedName>
</protein>
<evidence type="ECO:0000256" key="1">
    <source>
        <dbReference type="SAM" id="MobiDB-lite"/>
    </source>
</evidence>
<dbReference type="EMBL" id="OX597817">
    <property type="protein sequence ID" value="CAI9721163.1"/>
    <property type="molecule type" value="Genomic_DNA"/>
</dbReference>
<sequence length="246" mass="27879">MEMGLFAELKGRYPDDLKDVSQEMAGRTFLVIPAATPQKRKDGKEAKFLQPLLKFKILILVNHNDMHLLILFQVILIAGITWSQQELDSDENNNTINTKDSLEKPTDNKKQAKDSLEKPTATKTVSNETSTTEATNNNKKNTKDSLEKPTDNKKQAKDSLEKPTENKKQAKGFLEKPTDVPKIAYKVISTEVKDPSYFDIDKIIPTEPPRELIFHGFKNISSTEEPPDQLKKTVLMTYLINHIPLS</sequence>
<dbReference type="AlphaFoldDB" id="A0AA36F3F1"/>
<proteinExistence type="predicted"/>
<feature type="compositionally biased region" description="Polar residues" evidence="1">
    <location>
        <begin position="90"/>
        <end position="99"/>
    </location>
</feature>
<accession>A0AA36F3F1</accession>
<feature type="compositionally biased region" description="Basic and acidic residues" evidence="1">
    <location>
        <begin position="100"/>
        <end position="117"/>
    </location>
</feature>
<evidence type="ECO:0000313" key="3">
    <source>
        <dbReference type="Proteomes" id="UP001162480"/>
    </source>
</evidence>
<feature type="compositionally biased region" description="Low complexity" evidence="1">
    <location>
        <begin position="126"/>
        <end position="139"/>
    </location>
</feature>
<name>A0AA36F3F1_OCTVU</name>
<keyword evidence="3" id="KW-1185">Reference proteome</keyword>
<feature type="compositionally biased region" description="Basic and acidic residues" evidence="1">
    <location>
        <begin position="141"/>
        <end position="174"/>
    </location>
</feature>
<evidence type="ECO:0000313" key="2">
    <source>
        <dbReference type="EMBL" id="CAI9721163.1"/>
    </source>
</evidence>
<gene>
    <name evidence="2" type="ORF">OCTVUL_1B025445</name>
</gene>
<dbReference type="Proteomes" id="UP001162480">
    <property type="component" value="Chromosome 4"/>
</dbReference>